<feature type="non-terminal residue" evidence="3">
    <location>
        <position position="1"/>
    </location>
</feature>
<feature type="non-terminal residue" evidence="3">
    <location>
        <position position="83"/>
    </location>
</feature>
<organism evidence="3 4">
    <name type="scientific">Saccharophagus degradans</name>
    <dbReference type="NCBI Taxonomy" id="86304"/>
    <lineage>
        <taxon>Bacteria</taxon>
        <taxon>Pseudomonadati</taxon>
        <taxon>Pseudomonadota</taxon>
        <taxon>Gammaproteobacteria</taxon>
        <taxon>Cellvibrionales</taxon>
        <taxon>Cellvibrionaceae</taxon>
        <taxon>Saccharophagus</taxon>
    </lineage>
</organism>
<dbReference type="PANTHER" id="PTHR42734">
    <property type="entry name" value="METAL TRANSPORT SYSTEM ATP-BINDING PROTEIN TM_0124-RELATED"/>
    <property type="match status" value="1"/>
</dbReference>
<dbReference type="EMBL" id="JAUOPB010000396">
    <property type="protein sequence ID" value="MDO6425193.1"/>
    <property type="molecule type" value="Genomic_DNA"/>
</dbReference>
<dbReference type="Proteomes" id="UP001169760">
    <property type="component" value="Unassembled WGS sequence"/>
</dbReference>
<feature type="domain" description="ABC transporter" evidence="2">
    <location>
        <begin position="6"/>
        <end position="40"/>
    </location>
</feature>
<reference evidence="3" key="1">
    <citation type="submission" date="2023-07" db="EMBL/GenBank/DDBJ databases">
        <title>Genome content predicts the carbon catabolic preferences of heterotrophic bacteria.</title>
        <authorList>
            <person name="Gralka M."/>
        </authorList>
    </citation>
    <scope>NUCLEOTIDE SEQUENCE</scope>
    <source>
        <strain evidence="3">I3M17_2</strain>
    </source>
</reference>
<dbReference type="InterPro" id="IPR003439">
    <property type="entry name" value="ABC_transporter-like_ATP-bd"/>
</dbReference>
<name>A0AAW7XC12_9GAMM</name>
<dbReference type="GO" id="GO:0016887">
    <property type="term" value="F:ATP hydrolysis activity"/>
    <property type="evidence" value="ECO:0007669"/>
    <property type="project" value="InterPro"/>
</dbReference>
<keyword evidence="3" id="KW-0067">ATP-binding</keyword>
<sequence>THDLQSQYIHQLSDGQLQRVMIARALAQDTPIILLDEPTSHLDIHHKLNIFKILQKISKETQKTILISTHEINLALKTSDRLM</sequence>
<protein>
    <submittedName>
        <fullName evidence="3">ATP-binding cassette domain-containing protein</fullName>
    </submittedName>
</protein>
<evidence type="ECO:0000256" key="1">
    <source>
        <dbReference type="ARBA" id="ARBA00022448"/>
    </source>
</evidence>
<dbReference type="AlphaFoldDB" id="A0AAW7XC12"/>
<dbReference type="Pfam" id="PF00005">
    <property type="entry name" value="ABC_tran"/>
    <property type="match status" value="1"/>
</dbReference>
<evidence type="ECO:0000259" key="2">
    <source>
        <dbReference type="Pfam" id="PF00005"/>
    </source>
</evidence>
<evidence type="ECO:0000313" key="4">
    <source>
        <dbReference type="Proteomes" id="UP001169760"/>
    </source>
</evidence>
<dbReference type="InterPro" id="IPR050153">
    <property type="entry name" value="Metal_Ion_Import_ABC"/>
</dbReference>
<dbReference type="GO" id="GO:0005524">
    <property type="term" value="F:ATP binding"/>
    <property type="evidence" value="ECO:0007669"/>
    <property type="project" value="UniProtKB-KW"/>
</dbReference>
<comment type="caution">
    <text evidence="3">The sequence shown here is derived from an EMBL/GenBank/DDBJ whole genome shotgun (WGS) entry which is preliminary data.</text>
</comment>
<keyword evidence="3" id="KW-0547">Nucleotide-binding</keyword>
<dbReference type="InterPro" id="IPR027417">
    <property type="entry name" value="P-loop_NTPase"/>
</dbReference>
<dbReference type="PANTHER" id="PTHR42734:SF20">
    <property type="entry name" value="ABC-TYPE IRON(III)-SIDEROPHORE TRANSPORT SYSTEM, ATPASE COMPONENT"/>
    <property type="match status" value="1"/>
</dbReference>
<proteinExistence type="predicted"/>
<evidence type="ECO:0000313" key="3">
    <source>
        <dbReference type="EMBL" id="MDO6425193.1"/>
    </source>
</evidence>
<keyword evidence="1" id="KW-0813">Transport</keyword>
<gene>
    <name evidence="3" type="ORF">Q4521_22135</name>
</gene>
<accession>A0AAW7XC12</accession>
<dbReference type="SUPFAM" id="SSF52540">
    <property type="entry name" value="P-loop containing nucleoside triphosphate hydrolases"/>
    <property type="match status" value="1"/>
</dbReference>
<dbReference type="Gene3D" id="3.40.50.300">
    <property type="entry name" value="P-loop containing nucleotide triphosphate hydrolases"/>
    <property type="match status" value="1"/>
</dbReference>
<dbReference type="RefSeq" id="WP_303494636.1">
    <property type="nucleotide sequence ID" value="NZ_JAUOPB010000396.1"/>
</dbReference>